<evidence type="ECO:0000259" key="4">
    <source>
        <dbReference type="PROSITE" id="PS50949"/>
    </source>
</evidence>
<dbReference type="InterPro" id="IPR011711">
    <property type="entry name" value="GntR_C"/>
</dbReference>
<protein>
    <submittedName>
        <fullName evidence="5">GntR family transcriptional regulator</fullName>
    </submittedName>
</protein>
<feature type="domain" description="HTH gntR-type" evidence="4">
    <location>
        <begin position="18"/>
        <end position="85"/>
    </location>
</feature>
<reference evidence="5" key="1">
    <citation type="journal article" date="2014" name="Int. J. Syst. Evol. Microbiol.">
        <title>Complete genome sequence of Corynebacterium casei LMG S-19264T (=DSM 44701T), isolated from a smear-ripened cheese.</title>
        <authorList>
            <consortium name="US DOE Joint Genome Institute (JGI-PGF)"/>
            <person name="Walter F."/>
            <person name="Albersmeier A."/>
            <person name="Kalinowski J."/>
            <person name="Ruckert C."/>
        </authorList>
    </citation>
    <scope>NUCLEOTIDE SEQUENCE</scope>
    <source>
        <strain evidence="5">CCM 7684</strain>
    </source>
</reference>
<dbReference type="Pfam" id="PF07729">
    <property type="entry name" value="FCD"/>
    <property type="match status" value="1"/>
</dbReference>
<keyword evidence="3" id="KW-0804">Transcription</keyword>
<reference evidence="5" key="2">
    <citation type="submission" date="2020-09" db="EMBL/GenBank/DDBJ databases">
        <authorList>
            <person name="Sun Q."/>
            <person name="Sedlacek I."/>
        </authorList>
    </citation>
    <scope>NUCLEOTIDE SEQUENCE</scope>
    <source>
        <strain evidence="5">CCM 7684</strain>
    </source>
</reference>
<dbReference type="InterPro" id="IPR008920">
    <property type="entry name" value="TF_FadR/GntR_C"/>
</dbReference>
<dbReference type="SUPFAM" id="SSF48008">
    <property type="entry name" value="GntR ligand-binding domain-like"/>
    <property type="match status" value="1"/>
</dbReference>
<dbReference type="Gene3D" id="1.10.10.10">
    <property type="entry name" value="Winged helix-like DNA-binding domain superfamily/Winged helix DNA-binding domain"/>
    <property type="match status" value="1"/>
</dbReference>
<dbReference type="SMART" id="SM00345">
    <property type="entry name" value="HTH_GNTR"/>
    <property type="match status" value="1"/>
</dbReference>
<dbReference type="Gene3D" id="1.20.120.530">
    <property type="entry name" value="GntR ligand-binding domain-like"/>
    <property type="match status" value="1"/>
</dbReference>
<dbReference type="PANTHER" id="PTHR43537">
    <property type="entry name" value="TRANSCRIPTIONAL REGULATOR, GNTR FAMILY"/>
    <property type="match status" value="1"/>
</dbReference>
<organism evidence="5 6">
    <name type="scientific">Agaricicola taiwanensis</name>
    <dbReference type="NCBI Taxonomy" id="591372"/>
    <lineage>
        <taxon>Bacteria</taxon>
        <taxon>Pseudomonadati</taxon>
        <taxon>Pseudomonadota</taxon>
        <taxon>Alphaproteobacteria</taxon>
        <taxon>Rhodobacterales</taxon>
        <taxon>Paracoccaceae</taxon>
        <taxon>Agaricicola</taxon>
    </lineage>
</organism>
<dbReference type="CDD" id="cd07377">
    <property type="entry name" value="WHTH_GntR"/>
    <property type="match status" value="1"/>
</dbReference>
<dbReference type="Pfam" id="PF00392">
    <property type="entry name" value="GntR"/>
    <property type="match status" value="1"/>
</dbReference>
<dbReference type="PANTHER" id="PTHR43537:SF45">
    <property type="entry name" value="GNTR FAMILY REGULATORY PROTEIN"/>
    <property type="match status" value="1"/>
</dbReference>
<dbReference type="Proteomes" id="UP000602745">
    <property type="component" value="Unassembled WGS sequence"/>
</dbReference>
<keyword evidence="6" id="KW-1185">Reference proteome</keyword>
<dbReference type="GO" id="GO:0003700">
    <property type="term" value="F:DNA-binding transcription factor activity"/>
    <property type="evidence" value="ECO:0007669"/>
    <property type="project" value="InterPro"/>
</dbReference>
<dbReference type="InterPro" id="IPR036390">
    <property type="entry name" value="WH_DNA-bd_sf"/>
</dbReference>
<dbReference type="SMART" id="SM00895">
    <property type="entry name" value="FCD"/>
    <property type="match status" value="1"/>
</dbReference>
<proteinExistence type="predicted"/>
<dbReference type="InterPro" id="IPR036388">
    <property type="entry name" value="WH-like_DNA-bd_sf"/>
</dbReference>
<keyword evidence="2" id="KW-0238">DNA-binding</keyword>
<dbReference type="PROSITE" id="PS50949">
    <property type="entry name" value="HTH_GNTR"/>
    <property type="match status" value="1"/>
</dbReference>
<gene>
    <name evidence="5" type="ORF">GCM10007276_06190</name>
</gene>
<comment type="caution">
    <text evidence="5">The sequence shown here is derived from an EMBL/GenBank/DDBJ whole genome shotgun (WGS) entry which is preliminary data.</text>
</comment>
<accession>A0A8J2YFD2</accession>
<dbReference type="EMBL" id="BMCP01000001">
    <property type="protein sequence ID" value="GGE31767.1"/>
    <property type="molecule type" value="Genomic_DNA"/>
</dbReference>
<sequence length="228" mass="25582">MEIAQLMIGNPLQPAVPESLADEAYRRIEDMIVMRTLPPGSMISESQMSEVLQCGRTPIREALLRLKLEGYIEVHPRRGALVTPVDVRKQLELLEVRRSLEELMVRLAAQRASKADRERLLQLSDEILEASRTLVIARYFVANKEIHRLSAAATRNATLIKTMGVIHGLSRRFWYAYIDDTRLVDAANLHSEVVKAIAAGDADAAAVRAEALMDFLEGLTRLAVEQRL</sequence>
<dbReference type="RefSeq" id="WP_229729153.1">
    <property type="nucleotide sequence ID" value="NZ_BMCP01000001.1"/>
</dbReference>
<name>A0A8J2YFD2_9RHOB</name>
<dbReference type="InterPro" id="IPR000524">
    <property type="entry name" value="Tscrpt_reg_HTH_GntR"/>
</dbReference>
<evidence type="ECO:0000256" key="3">
    <source>
        <dbReference type="ARBA" id="ARBA00023163"/>
    </source>
</evidence>
<dbReference type="AlphaFoldDB" id="A0A8J2YFD2"/>
<evidence type="ECO:0000256" key="2">
    <source>
        <dbReference type="ARBA" id="ARBA00023125"/>
    </source>
</evidence>
<dbReference type="GO" id="GO:0003677">
    <property type="term" value="F:DNA binding"/>
    <property type="evidence" value="ECO:0007669"/>
    <property type="project" value="UniProtKB-KW"/>
</dbReference>
<evidence type="ECO:0000256" key="1">
    <source>
        <dbReference type="ARBA" id="ARBA00023015"/>
    </source>
</evidence>
<evidence type="ECO:0000313" key="6">
    <source>
        <dbReference type="Proteomes" id="UP000602745"/>
    </source>
</evidence>
<dbReference type="SUPFAM" id="SSF46785">
    <property type="entry name" value="Winged helix' DNA-binding domain"/>
    <property type="match status" value="1"/>
</dbReference>
<evidence type="ECO:0000313" key="5">
    <source>
        <dbReference type="EMBL" id="GGE31767.1"/>
    </source>
</evidence>
<keyword evidence="1" id="KW-0805">Transcription regulation</keyword>